<evidence type="ECO:0000259" key="7">
    <source>
        <dbReference type="PROSITE" id="PS51296"/>
    </source>
</evidence>
<dbReference type="InterPro" id="IPR001075">
    <property type="entry name" value="NIF_FeS_clus_asmbl_NifU_C"/>
</dbReference>
<keyword evidence="3" id="KW-0408">Iron</keyword>
<sequence>MGAKAQAEAIDALNAEAFRRLIRALKDKPGFGPALAEAAQDEVVYAVLRRHGILKPSLFERVEAALETVRPMLATHGGNAEVAAVEGNRADIRFLGACDGCPASQLTFYAGVKKAIQDQVPEITEVRQAKSLGGGGADTVHFTSPFANVPGGPWLTALTLKELPDGSTRFLELDGHAIILSRQGDQVTCFKNACAHMGLEMTDGDLANGILTCPYHGFRYALESGECLTAPEVQLQPHTVRVIGNRIEVRIQR</sequence>
<dbReference type="Pfam" id="PF01106">
    <property type="entry name" value="NifU"/>
    <property type="match status" value="1"/>
</dbReference>
<reference evidence="8 9" key="1">
    <citation type="submission" date="2018-04" db="EMBL/GenBank/DDBJ databases">
        <title>Genomic Encyclopedia of Archaeal and Bacterial Type Strains, Phase II (KMG-II): from individual species to whole genera.</title>
        <authorList>
            <person name="Goeker M."/>
        </authorList>
    </citation>
    <scope>NUCLEOTIDE SEQUENCE [LARGE SCALE GENOMIC DNA]</scope>
    <source>
        <strain evidence="8 9">DSM 25521</strain>
    </source>
</reference>
<dbReference type="EMBL" id="PZZL01000033">
    <property type="protein sequence ID" value="PTM45159.1"/>
    <property type="molecule type" value="Genomic_DNA"/>
</dbReference>
<keyword evidence="2" id="KW-0479">Metal-binding</keyword>
<proteinExistence type="inferred from homology"/>
<keyword evidence="9" id="KW-1185">Reference proteome</keyword>
<dbReference type="PANTHER" id="PTHR21496">
    <property type="entry name" value="FERREDOXIN-RELATED"/>
    <property type="match status" value="1"/>
</dbReference>
<dbReference type="SUPFAM" id="SSF117916">
    <property type="entry name" value="Fe-S cluster assembly (FSCA) domain-like"/>
    <property type="match status" value="1"/>
</dbReference>
<evidence type="ECO:0000256" key="3">
    <source>
        <dbReference type="ARBA" id="ARBA00023004"/>
    </source>
</evidence>
<feature type="domain" description="Rieske" evidence="7">
    <location>
        <begin position="155"/>
        <end position="249"/>
    </location>
</feature>
<comment type="similarity">
    <text evidence="6">Belongs to the bacterial ring-hydroxylating dioxygenase ferredoxin component family.</text>
</comment>
<gene>
    <name evidence="8" type="ORF">C8P69_1332</name>
</gene>
<dbReference type="InterPro" id="IPR017941">
    <property type="entry name" value="Rieske_2Fe-2S"/>
</dbReference>
<evidence type="ECO:0000256" key="4">
    <source>
        <dbReference type="ARBA" id="ARBA00023014"/>
    </source>
</evidence>
<dbReference type="PROSITE" id="PS51296">
    <property type="entry name" value="RIESKE"/>
    <property type="match status" value="1"/>
</dbReference>
<protein>
    <submittedName>
        <fullName evidence="8">Fe-S cluster biogenesis protein NfuA</fullName>
    </submittedName>
</protein>
<dbReference type="InterPro" id="IPR036922">
    <property type="entry name" value="Rieske_2Fe-2S_sf"/>
</dbReference>
<dbReference type="GO" id="GO:0016226">
    <property type="term" value="P:iron-sulfur cluster assembly"/>
    <property type="evidence" value="ECO:0007669"/>
    <property type="project" value="InterPro"/>
</dbReference>
<evidence type="ECO:0000313" key="9">
    <source>
        <dbReference type="Proteomes" id="UP000241808"/>
    </source>
</evidence>
<comment type="cofactor">
    <cofactor evidence="5">
        <name>[2Fe-2S] cluster</name>
        <dbReference type="ChEBI" id="CHEBI:190135"/>
    </cofactor>
</comment>
<name>A0A2T4YP22_9HYPH</name>
<dbReference type="Proteomes" id="UP000241808">
    <property type="component" value="Unassembled WGS sequence"/>
</dbReference>
<dbReference type="InterPro" id="IPR034904">
    <property type="entry name" value="FSCA_dom_sf"/>
</dbReference>
<dbReference type="AlphaFoldDB" id="A0A2T4YP22"/>
<accession>A0A2T4YP22</accession>
<evidence type="ECO:0000256" key="2">
    <source>
        <dbReference type="ARBA" id="ARBA00022723"/>
    </source>
</evidence>
<dbReference type="PANTHER" id="PTHR21496:SF0">
    <property type="entry name" value="RIESKE DOMAIN-CONTAINING PROTEIN"/>
    <property type="match status" value="1"/>
</dbReference>
<organism evidence="8 9">
    <name type="scientific">Phreatobacter oligotrophus</name>
    <dbReference type="NCBI Taxonomy" id="1122261"/>
    <lineage>
        <taxon>Bacteria</taxon>
        <taxon>Pseudomonadati</taxon>
        <taxon>Pseudomonadota</taxon>
        <taxon>Alphaproteobacteria</taxon>
        <taxon>Hyphomicrobiales</taxon>
        <taxon>Phreatobacteraceae</taxon>
        <taxon>Phreatobacter</taxon>
    </lineage>
</organism>
<dbReference type="CDD" id="cd03467">
    <property type="entry name" value="Rieske"/>
    <property type="match status" value="1"/>
</dbReference>
<evidence type="ECO:0000256" key="6">
    <source>
        <dbReference type="ARBA" id="ARBA00038001"/>
    </source>
</evidence>
<dbReference type="SUPFAM" id="SSF50022">
    <property type="entry name" value="ISP domain"/>
    <property type="match status" value="1"/>
</dbReference>
<evidence type="ECO:0000256" key="1">
    <source>
        <dbReference type="ARBA" id="ARBA00022714"/>
    </source>
</evidence>
<dbReference type="Gene3D" id="3.30.300.130">
    <property type="entry name" value="Fe-S cluster assembly (FSCA)"/>
    <property type="match status" value="1"/>
</dbReference>
<keyword evidence="1" id="KW-0001">2Fe-2S</keyword>
<evidence type="ECO:0000313" key="8">
    <source>
        <dbReference type="EMBL" id="PTM45159.1"/>
    </source>
</evidence>
<keyword evidence="4" id="KW-0411">Iron-sulfur</keyword>
<dbReference type="GO" id="GO:0005506">
    <property type="term" value="F:iron ion binding"/>
    <property type="evidence" value="ECO:0007669"/>
    <property type="project" value="InterPro"/>
</dbReference>
<dbReference type="Gene3D" id="2.102.10.10">
    <property type="entry name" value="Rieske [2Fe-2S] iron-sulphur domain"/>
    <property type="match status" value="1"/>
</dbReference>
<dbReference type="Pfam" id="PF00355">
    <property type="entry name" value="Rieske"/>
    <property type="match status" value="1"/>
</dbReference>
<evidence type="ECO:0000256" key="5">
    <source>
        <dbReference type="ARBA" id="ARBA00034078"/>
    </source>
</evidence>
<dbReference type="GO" id="GO:0051537">
    <property type="term" value="F:2 iron, 2 sulfur cluster binding"/>
    <property type="evidence" value="ECO:0007669"/>
    <property type="project" value="UniProtKB-KW"/>
</dbReference>
<comment type="caution">
    <text evidence="8">The sequence shown here is derived from an EMBL/GenBank/DDBJ whole genome shotgun (WGS) entry which is preliminary data.</text>
</comment>